<dbReference type="Gene3D" id="3.40.605.10">
    <property type="entry name" value="Aldehyde Dehydrogenase, Chain A, domain 1"/>
    <property type="match status" value="1"/>
</dbReference>
<gene>
    <name evidence="4" type="ORF">BJ085DRAFT_41027</name>
</gene>
<feature type="domain" description="Aldehyde dehydrogenase" evidence="3">
    <location>
        <begin position="12"/>
        <end position="478"/>
    </location>
</feature>
<organism evidence="4 5">
    <name type="scientific">Dimargaris cristalligena</name>
    <dbReference type="NCBI Taxonomy" id="215637"/>
    <lineage>
        <taxon>Eukaryota</taxon>
        <taxon>Fungi</taxon>
        <taxon>Fungi incertae sedis</taxon>
        <taxon>Zoopagomycota</taxon>
        <taxon>Kickxellomycotina</taxon>
        <taxon>Dimargaritomycetes</taxon>
        <taxon>Dimargaritales</taxon>
        <taxon>Dimargaritaceae</taxon>
        <taxon>Dimargaris</taxon>
    </lineage>
</organism>
<name>A0A4P9ZTY8_9FUNG</name>
<dbReference type="EMBL" id="ML002729">
    <property type="protein sequence ID" value="RKP36040.1"/>
    <property type="molecule type" value="Genomic_DNA"/>
</dbReference>
<keyword evidence="5" id="KW-1185">Reference proteome</keyword>
<evidence type="ECO:0000256" key="1">
    <source>
        <dbReference type="ARBA" id="ARBA00009986"/>
    </source>
</evidence>
<evidence type="ECO:0000313" key="4">
    <source>
        <dbReference type="EMBL" id="RKP36040.1"/>
    </source>
</evidence>
<dbReference type="AlphaFoldDB" id="A0A4P9ZTY8"/>
<dbReference type="Gene3D" id="3.40.309.10">
    <property type="entry name" value="Aldehyde Dehydrogenase, Chain A, domain 2"/>
    <property type="match status" value="1"/>
</dbReference>
<comment type="similarity">
    <text evidence="1">Belongs to the aldehyde dehydrogenase family.</text>
</comment>
<dbReference type="Proteomes" id="UP000268162">
    <property type="component" value="Unassembled WGS sequence"/>
</dbReference>
<keyword evidence="2" id="KW-0560">Oxidoreductase</keyword>
<protein>
    <submittedName>
        <fullName evidence="4">Aldehyde/histidinol dehydrogenase</fullName>
    </submittedName>
</protein>
<dbReference type="STRING" id="215637.A0A4P9ZTY8"/>
<evidence type="ECO:0000259" key="3">
    <source>
        <dbReference type="Pfam" id="PF00171"/>
    </source>
</evidence>
<dbReference type="Pfam" id="PF00171">
    <property type="entry name" value="Aldedh"/>
    <property type="match status" value="1"/>
</dbReference>
<proteinExistence type="inferred from homology"/>
<dbReference type="InterPro" id="IPR016161">
    <property type="entry name" value="Ald_DH/histidinol_DH"/>
</dbReference>
<dbReference type="PROSITE" id="PS00070">
    <property type="entry name" value="ALDEHYDE_DEHYDR_CYS"/>
    <property type="match status" value="1"/>
</dbReference>
<accession>A0A4P9ZTY8</accession>
<dbReference type="InterPro" id="IPR016163">
    <property type="entry name" value="Ald_DH_C"/>
</dbReference>
<dbReference type="PANTHER" id="PTHR11699">
    <property type="entry name" value="ALDEHYDE DEHYDROGENASE-RELATED"/>
    <property type="match status" value="1"/>
</dbReference>
<evidence type="ECO:0000256" key="2">
    <source>
        <dbReference type="ARBA" id="ARBA00023002"/>
    </source>
</evidence>
<dbReference type="GO" id="GO:0016620">
    <property type="term" value="F:oxidoreductase activity, acting on the aldehyde or oxo group of donors, NAD or NADP as acceptor"/>
    <property type="evidence" value="ECO:0007669"/>
    <property type="project" value="InterPro"/>
</dbReference>
<sequence length="542" mass="58947">MEKPTLQTADWNRIQCYDPATGRNLGTVPITPPEEIPVLLNRCREAQTQWAQTSLTVRKQVLRSLLDFVVTNQETICKISARDTGKTFLDAQLGEILTTCEKIKWTLQHGEKALRTEYREAGTVLKYKYAMVVYEPIGVQAAIVSWNYPFHNIVGPIITALFAGNGIMVKASEYASWSASIYLKYIRDIIAATGNNPDIVQLVIGFKESGKALVKAPVDHITFIGSTAVGKEIMAAAADNLTPCVLELGGKDCLILRSDCNVDQTLPLVLRGVFQNCGQNCIGIERILAHEAVYDTLVDRLLERVRQFKQGAPLDEPNIDQGAMTMGEVHLQKLTALVEDAVAQGARVRHGGHVVKHPRFPAGSYFAPTVLTGVTPAMRIARTDEHFGPVAVLMGPYATDAELIAAANQCSFGLGSSVFTANPAQGYDALARRLRTGMCNINDFGVNYICQSLPFGGVGQSGFGRLAGYEGIRGVCLTRAITRDRFPAWIRTSIPAVLQYPTRSDRAAGDFAMALVNMVYSATWASRAAALVVLAKLGLANP</sequence>
<reference evidence="5" key="1">
    <citation type="journal article" date="2018" name="Nat. Microbiol.">
        <title>Leveraging single-cell genomics to expand the fungal tree of life.</title>
        <authorList>
            <person name="Ahrendt S.R."/>
            <person name="Quandt C.A."/>
            <person name="Ciobanu D."/>
            <person name="Clum A."/>
            <person name="Salamov A."/>
            <person name="Andreopoulos B."/>
            <person name="Cheng J.F."/>
            <person name="Woyke T."/>
            <person name="Pelin A."/>
            <person name="Henrissat B."/>
            <person name="Reynolds N.K."/>
            <person name="Benny G.L."/>
            <person name="Smith M.E."/>
            <person name="James T.Y."/>
            <person name="Grigoriev I.V."/>
        </authorList>
    </citation>
    <scope>NUCLEOTIDE SEQUENCE [LARGE SCALE GENOMIC DNA]</scope>
    <source>
        <strain evidence="5">RSA 468</strain>
    </source>
</reference>
<dbReference type="InterPro" id="IPR016162">
    <property type="entry name" value="Ald_DH_N"/>
</dbReference>
<evidence type="ECO:0000313" key="5">
    <source>
        <dbReference type="Proteomes" id="UP000268162"/>
    </source>
</evidence>
<dbReference type="InterPro" id="IPR016160">
    <property type="entry name" value="Ald_DH_CS_CYS"/>
</dbReference>
<dbReference type="SUPFAM" id="SSF53720">
    <property type="entry name" value="ALDH-like"/>
    <property type="match status" value="1"/>
</dbReference>
<dbReference type="InterPro" id="IPR015590">
    <property type="entry name" value="Aldehyde_DH_dom"/>
</dbReference>